<dbReference type="InterPro" id="IPR013762">
    <property type="entry name" value="Integrase-like_cat_sf"/>
</dbReference>
<keyword evidence="4" id="KW-1185">Reference proteome</keyword>
<evidence type="ECO:0000313" key="3">
    <source>
        <dbReference type="EMBL" id="AWW42078.1"/>
    </source>
</evidence>
<dbReference type="SUPFAM" id="SSF56349">
    <property type="entry name" value="DNA breaking-rejoining enzymes"/>
    <property type="match status" value="1"/>
</dbReference>
<evidence type="ECO:0000313" key="4">
    <source>
        <dbReference type="Proteomes" id="UP000249616"/>
    </source>
</evidence>
<dbReference type="Proteomes" id="UP000249616">
    <property type="component" value="Chromosome"/>
</dbReference>
<dbReference type="GO" id="GO:0006310">
    <property type="term" value="P:DNA recombination"/>
    <property type="evidence" value="ECO:0007669"/>
    <property type="project" value="UniProtKB-KW"/>
</dbReference>
<dbReference type="GO" id="GO:0003677">
    <property type="term" value="F:DNA binding"/>
    <property type="evidence" value="ECO:0007669"/>
    <property type="project" value="InterPro"/>
</dbReference>
<reference evidence="2 4" key="1">
    <citation type="journal article" date="2019" name="Int. J. Syst. Evol. Microbiol.">
        <title>Streptomyces cadmiisoli sp. nov., a novel actinomycete isolated from cadmium-contaminated soil.</title>
        <authorList>
            <person name="Li K."/>
            <person name="Tang X."/>
            <person name="Zhao J."/>
            <person name="Guo Y."/>
            <person name="Tang Y."/>
            <person name="Gao J."/>
        </authorList>
    </citation>
    <scope>NUCLEOTIDE SEQUENCE [LARGE SCALE GENOMIC DNA]</scope>
    <source>
        <strain evidence="2 4">ZFG47</strain>
    </source>
</reference>
<keyword evidence="1" id="KW-0233">DNA recombination</keyword>
<accession>A0A2Z4IQE2</accession>
<dbReference type="GO" id="GO:0015074">
    <property type="term" value="P:DNA integration"/>
    <property type="evidence" value="ECO:0007669"/>
    <property type="project" value="InterPro"/>
</dbReference>
<dbReference type="InterPro" id="IPR011010">
    <property type="entry name" value="DNA_brk_join_enz"/>
</dbReference>
<sequence>MSPSQRVRLFVQEAARTGSVLPGDPRTAGAVSAYHLGRLLGIKPSRRRTYLSVLAATCAAELGVRIADDCYLGSITGRVDDRPWRDRPITAAELPLLVRILVAACFVVICYLTGARPGEVVALRRGCRDTDSDTGELLIRGRRGKGYDRTPLDPVDPTRPWVTVQPVHDAIAMLESLHDADLLFPTGLIKTNSRAGRFAIGTAQINRDMERLLAWVNKTFASGDGATLIPPDPTKHLHGSRFRAPGSRRYFRRLVVGRPSHR</sequence>
<proteinExistence type="predicted"/>
<evidence type="ECO:0000256" key="1">
    <source>
        <dbReference type="ARBA" id="ARBA00023172"/>
    </source>
</evidence>
<organism evidence="2 4">
    <name type="scientific">Streptomyces cadmiisoli</name>
    <dbReference type="NCBI Taxonomy" id="2184053"/>
    <lineage>
        <taxon>Bacteria</taxon>
        <taxon>Bacillati</taxon>
        <taxon>Actinomycetota</taxon>
        <taxon>Actinomycetes</taxon>
        <taxon>Kitasatosporales</taxon>
        <taxon>Streptomycetaceae</taxon>
        <taxon>Streptomyces</taxon>
        <taxon>Streptomyces aurantiacus group</taxon>
    </lineage>
</organism>
<dbReference type="KEGG" id="scad:DN051_00480"/>
<name>A0A2Z4IQE2_9ACTN</name>
<dbReference type="AlphaFoldDB" id="A0A2Z4IQE2"/>
<dbReference type="EMBL" id="CP030073">
    <property type="protein sequence ID" value="AWW42078.1"/>
    <property type="molecule type" value="Genomic_DNA"/>
</dbReference>
<gene>
    <name evidence="2" type="ORF">DN051_00480</name>
    <name evidence="3" type="ORF">DN051_40330</name>
</gene>
<dbReference type="EMBL" id="CP030073">
    <property type="protein sequence ID" value="AWW35361.1"/>
    <property type="molecule type" value="Genomic_DNA"/>
</dbReference>
<dbReference type="Gene3D" id="1.10.443.10">
    <property type="entry name" value="Intergrase catalytic core"/>
    <property type="match status" value="1"/>
</dbReference>
<evidence type="ECO:0000313" key="2">
    <source>
        <dbReference type="EMBL" id="AWW35361.1"/>
    </source>
</evidence>
<dbReference type="KEGG" id="scad:DN051_40330"/>
<protein>
    <submittedName>
        <fullName evidence="2">Uncharacterized protein</fullName>
    </submittedName>
</protein>